<dbReference type="Proteomes" id="UP000652219">
    <property type="component" value="Unassembled WGS sequence"/>
</dbReference>
<evidence type="ECO:0000256" key="3">
    <source>
        <dbReference type="ARBA" id="ARBA00022692"/>
    </source>
</evidence>
<evidence type="ECO:0000256" key="2">
    <source>
        <dbReference type="ARBA" id="ARBA00022448"/>
    </source>
</evidence>
<feature type="domain" description="Amino acid permease/ SLC12A" evidence="7">
    <location>
        <begin position="45"/>
        <end position="276"/>
    </location>
</feature>
<accession>A0A8H6IPE9</accession>
<feature type="transmembrane region" description="Helical" evidence="6">
    <location>
        <begin position="135"/>
        <end position="154"/>
    </location>
</feature>
<evidence type="ECO:0000313" key="9">
    <source>
        <dbReference type="Proteomes" id="UP000652219"/>
    </source>
</evidence>
<gene>
    <name evidence="8" type="ORF">CSOJ01_14939</name>
</gene>
<evidence type="ECO:0000256" key="4">
    <source>
        <dbReference type="ARBA" id="ARBA00022989"/>
    </source>
</evidence>
<evidence type="ECO:0000256" key="1">
    <source>
        <dbReference type="ARBA" id="ARBA00004141"/>
    </source>
</evidence>
<feature type="transmembrane region" description="Helical" evidence="6">
    <location>
        <begin position="309"/>
        <end position="326"/>
    </location>
</feature>
<dbReference type="PANTHER" id="PTHR45649">
    <property type="entry name" value="AMINO-ACID PERMEASE BAT1"/>
    <property type="match status" value="1"/>
</dbReference>
<keyword evidence="3 6" id="KW-0812">Transmembrane</keyword>
<feature type="transmembrane region" description="Helical" evidence="6">
    <location>
        <begin position="37"/>
        <end position="60"/>
    </location>
</feature>
<evidence type="ECO:0000256" key="6">
    <source>
        <dbReference type="SAM" id="Phobius"/>
    </source>
</evidence>
<proteinExistence type="predicted"/>
<name>A0A8H6IPE9_9PEZI</name>
<dbReference type="GO" id="GO:0016020">
    <property type="term" value="C:membrane"/>
    <property type="evidence" value="ECO:0007669"/>
    <property type="project" value="UniProtKB-SubCell"/>
</dbReference>
<keyword evidence="5 6" id="KW-0472">Membrane</keyword>
<evidence type="ECO:0000259" key="7">
    <source>
        <dbReference type="Pfam" id="PF00324"/>
    </source>
</evidence>
<feature type="transmembrane region" description="Helical" evidence="6">
    <location>
        <begin position="332"/>
        <end position="355"/>
    </location>
</feature>
<comment type="subcellular location">
    <subcellularLocation>
        <location evidence="1">Membrane</location>
        <topology evidence="1">Multi-pass membrane protein</topology>
    </subcellularLocation>
</comment>
<dbReference type="Gene3D" id="1.20.1740.10">
    <property type="entry name" value="Amino acid/polyamine transporter I"/>
    <property type="match status" value="1"/>
</dbReference>
<dbReference type="PIRSF" id="PIRSF006060">
    <property type="entry name" value="AA_transporter"/>
    <property type="match status" value="1"/>
</dbReference>
<keyword evidence="2" id="KW-0813">Transport</keyword>
<dbReference type="AlphaFoldDB" id="A0A8H6IPE9"/>
<feature type="transmembrane region" description="Helical" evidence="6">
    <location>
        <begin position="91"/>
        <end position="115"/>
    </location>
</feature>
<organism evidence="8 9">
    <name type="scientific">Colletotrichum sojae</name>
    <dbReference type="NCBI Taxonomy" id="2175907"/>
    <lineage>
        <taxon>Eukaryota</taxon>
        <taxon>Fungi</taxon>
        <taxon>Dikarya</taxon>
        <taxon>Ascomycota</taxon>
        <taxon>Pezizomycotina</taxon>
        <taxon>Sordariomycetes</taxon>
        <taxon>Hypocreomycetidae</taxon>
        <taxon>Glomerellales</taxon>
        <taxon>Glomerellaceae</taxon>
        <taxon>Colletotrichum</taxon>
        <taxon>Colletotrichum orchidearum species complex</taxon>
    </lineage>
</organism>
<dbReference type="PANTHER" id="PTHR45649:SF27">
    <property type="entry name" value="CHOLINE TRANSPORTER (EUROFUNG)"/>
    <property type="match status" value="1"/>
</dbReference>
<evidence type="ECO:0000256" key="5">
    <source>
        <dbReference type="ARBA" id="ARBA00023136"/>
    </source>
</evidence>
<dbReference type="EMBL" id="WIGN01000553">
    <property type="protein sequence ID" value="KAF6788758.1"/>
    <property type="molecule type" value="Genomic_DNA"/>
</dbReference>
<keyword evidence="9" id="KW-1185">Reference proteome</keyword>
<feature type="transmembrane region" description="Helical" evidence="6">
    <location>
        <begin position="161"/>
        <end position="182"/>
    </location>
</feature>
<dbReference type="Pfam" id="PF00324">
    <property type="entry name" value="AA_permease"/>
    <property type="match status" value="1"/>
</dbReference>
<sequence>MPASLVMKKFSAFTLGLFAIVLPNVWAFAASGILIRIYASGMPILVWGSLAVGVVLSLLVTSFAEFGSAYPSVAGCVTLASELGGPRYGRICGFMTGGLHALASLITPACLIISHAPFVSTMAMVMNPSWSPTRWQSFLICQAVNLAVMLICLRGSRFLEVIAAVASVILFGLFFSSVGVIVGCADPTAPSEFVWSRIQNVSGWPNSLAFRIGASGPLSGYGPTHWVLNMAEDVDDPRRAIPIAFLMQQLGSVLTLFIFFIAIGYGVGENRSVIIDSPYPAPIHGCGTKAFPFSEWMGAYDSRLQIPQNIIYVIFAFNVVLGFVELGSSSALVTLVGAATVLFSVGYIPVFIAYLATGGRHLGTKGWFRLPRRVSLGLAAFNVASLVLQCVMLCLPPSYPITVENMNWASAVAGGFILFLVFGFWAYGSSHYDADEDLVIHGERLLQKVSEPGALDVVDIDGKK</sequence>
<protein>
    <submittedName>
        <fullName evidence="8">Choline transport protein</fullName>
    </submittedName>
</protein>
<feature type="transmembrane region" description="Helical" evidence="6">
    <location>
        <begin position="240"/>
        <end position="267"/>
    </location>
</feature>
<reference evidence="8 9" key="1">
    <citation type="journal article" date="2020" name="Phytopathology">
        <title>Genome Sequence Resources of Colletotrichum truncatum, C. plurivorum, C. musicola, and C. sojae: Four Species Pathogenic to Soybean (Glycine max).</title>
        <authorList>
            <person name="Rogerio F."/>
            <person name="Boufleur T.R."/>
            <person name="Ciampi-Guillardi M."/>
            <person name="Sukno S.A."/>
            <person name="Thon M.R."/>
            <person name="Massola Junior N.S."/>
            <person name="Baroncelli R."/>
        </authorList>
    </citation>
    <scope>NUCLEOTIDE SEQUENCE [LARGE SCALE GENOMIC DNA]</scope>
    <source>
        <strain evidence="8 9">LFN0009</strain>
    </source>
</reference>
<feature type="transmembrane region" description="Helical" evidence="6">
    <location>
        <begin position="376"/>
        <end position="399"/>
    </location>
</feature>
<feature type="transmembrane region" description="Helical" evidence="6">
    <location>
        <begin position="405"/>
        <end position="427"/>
    </location>
</feature>
<dbReference type="InterPro" id="IPR004841">
    <property type="entry name" value="AA-permease/SLC12A_dom"/>
</dbReference>
<comment type="caution">
    <text evidence="8">The sequence shown here is derived from an EMBL/GenBank/DDBJ whole genome shotgun (WGS) entry which is preliminary data.</text>
</comment>
<dbReference type="GO" id="GO:0022857">
    <property type="term" value="F:transmembrane transporter activity"/>
    <property type="evidence" value="ECO:0007669"/>
    <property type="project" value="UniProtKB-ARBA"/>
</dbReference>
<evidence type="ECO:0000313" key="8">
    <source>
        <dbReference type="EMBL" id="KAF6788758.1"/>
    </source>
</evidence>
<keyword evidence="4 6" id="KW-1133">Transmembrane helix</keyword>